<protein>
    <submittedName>
        <fullName evidence="2">Uncharacterized protein</fullName>
    </submittedName>
</protein>
<evidence type="ECO:0000256" key="1">
    <source>
        <dbReference type="SAM" id="MobiDB-lite"/>
    </source>
</evidence>
<proteinExistence type="predicted"/>
<feature type="region of interest" description="Disordered" evidence="1">
    <location>
        <begin position="89"/>
        <end position="120"/>
    </location>
</feature>
<dbReference type="Proteomes" id="UP000198211">
    <property type="component" value="Unassembled WGS sequence"/>
</dbReference>
<gene>
    <name evidence="2" type="ORF">PHMEG_0007112</name>
</gene>
<dbReference type="OrthoDB" id="124809at2759"/>
<name>A0A225WM57_9STRA</name>
<sequence>MRERLDIVLAQSETPSLNADVWDEPILEDIVHTDEQMIHESYGVDGYASGSQTTAIAAQASTYFSIREPRIAKGKIIEELLWRGRNIHAPVSANEKKEAPPVFSEAEAAEGKTASSSGTR</sequence>
<evidence type="ECO:0000313" key="3">
    <source>
        <dbReference type="Proteomes" id="UP000198211"/>
    </source>
</evidence>
<comment type="caution">
    <text evidence="2">The sequence shown here is derived from an EMBL/GenBank/DDBJ whole genome shotgun (WGS) entry which is preliminary data.</text>
</comment>
<dbReference type="AlphaFoldDB" id="A0A225WM57"/>
<accession>A0A225WM57</accession>
<keyword evidence="3" id="KW-1185">Reference proteome</keyword>
<reference evidence="3" key="1">
    <citation type="submission" date="2017-03" db="EMBL/GenBank/DDBJ databases">
        <title>Phytopthora megakarya and P. palmivora, two closely related causual agents of cacao black pod achieved similar genome size and gene model numbers by different mechanisms.</title>
        <authorList>
            <person name="Ali S."/>
            <person name="Shao J."/>
            <person name="Larry D.J."/>
            <person name="Kronmiller B."/>
            <person name="Shen D."/>
            <person name="Strem M.D."/>
            <person name="Melnick R.L."/>
            <person name="Guiltinan M.J."/>
            <person name="Tyler B.M."/>
            <person name="Meinhardt L.W."/>
            <person name="Bailey B.A."/>
        </authorList>
    </citation>
    <scope>NUCLEOTIDE SEQUENCE [LARGE SCALE GENOMIC DNA]</scope>
    <source>
        <strain evidence="3">zdho120</strain>
    </source>
</reference>
<dbReference type="EMBL" id="NBNE01000543">
    <property type="protein sequence ID" value="OWZ18746.1"/>
    <property type="molecule type" value="Genomic_DNA"/>
</dbReference>
<evidence type="ECO:0000313" key="2">
    <source>
        <dbReference type="EMBL" id="OWZ18746.1"/>
    </source>
</evidence>
<organism evidence="2 3">
    <name type="scientific">Phytophthora megakarya</name>
    <dbReference type="NCBI Taxonomy" id="4795"/>
    <lineage>
        <taxon>Eukaryota</taxon>
        <taxon>Sar</taxon>
        <taxon>Stramenopiles</taxon>
        <taxon>Oomycota</taxon>
        <taxon>Peronosporomycetes</taxon>
        <taxon>Peronosporales</taxon>
        <taxon>Peronosporaceae</taxon>
        <taxon>Phytophthora</taxon>
    </lineage>
</organism>